<dbReference type="EMBL" id="KZ613473">
    <property type="protein sequence ID" value="PMD24123.1"/>
    <property type="molecule type" value="Genomic_DNA"/>
</dbReference>
<gene>
    <name evidence="3" type="ORF">NA56DRAFT_746286</name>
</gene>
<protein>
    <recommendedName>
        <fullName evidence="2">2EXR domain-containing protein</fullName>
    </recommendedName>
</protein>
<evidence type="ECO:0000313" key="4">
    <source>
        <dbReference type="Proteomes" id="UP000235672"/>
    </source>
</evidence>
<dbReference type="Pfam" id="PF20150">
    <property type="entry name" value="2EXR"/>
    <property type="match status" value="1"/>
</dbReference>
<dbReference type="Proteomes" id="UP000235672">
    <property type="component" value="Unassembled WGS sequence"/>
</dbReference>
<dbReference type="AlphaFoldDB" id="A0A2J6QCX4"/>
<keyword evidence="4" id="KW-1185">Reference proteome</keyword>
<name>A0A2J6QCX4_9HELO</name>
<accession>A0A2J6QCX4</accession>
<organism evidence="3 4">
    <name type="scientific">Hyaloscypha hepaticicola</name>
    <dbReference type="NCBI Taxonomy" id="2082293"/>
    <lineage>
        <taxon>Eukaryota</taxon>
        <taxon>Fungi</taxon>
        <taxon>Dikarya</taxon>
        <taxon>Ascomycota</taxon>
        <taxon>Pezizomycotina</taxon>
        <taxon>Leotiomycetes</taxon>
        <taxon>Helotiales</taxon>
        <taxon>Hyaloscyphaceae</taxon>
        <taxon>Hyaloscypha</taxon>
    </lineage>
</organism>
<dbReference type="OrthoDB" id="3473305at2759"/>
<evidence type="ECO:0000259" key="2">
    <source>
        <dbReference type="Pfam" id="PF20150"/>
    </source>
</evidence>
<feature type="domain" description="2EXR" evidence="2">
    <location>
        <begin position="89"/>
        <end position="177"/>
    </location>
</feature>
<evidence type="ECO:0000256" key="1">
    <source>
        <dbReference type="SAM" id="MobiDB-lite"/>
    </source>
</evidence>
<feature type="region of interest" description="Disordered" evidence="1">
    <location>
        <begin position="11"/>
        <end position="30"/>
    </location>
</feature>
<feature type="compositionally biased region" description="Low complexity" evidence="1">
    <location>
        <begin position="13"/>
        <end position="25"/>
    </location>
</feature>
<reference evidence="3 4" key="1">
    <citation type="submission" date="2016-05" db="EMBL/GenBank/DDBJ databases">
        <title>A degradative enzymes factory behind the ericoid mycorrhizal symbiosis.</title>
        <authorList>
            <consortium name="DOE Joint Genome Institute"/>
            <person name="Martino E."/>
            <person name="Morin E."/>
            <person name="Grelet G."/>
            <person name="Kuo A."/>
            <person name="Kohler A."/>
            <person name="Daghino S."/>
            <person name="Barry K."/>
            <person name="Choi C."/>
            <person name="Cichocki N."/>
            <person name="Clum A."/>
            <person name="Copeland A."/>
            <person name="Hainaut M."/>
            <person name="Haridas S."/>
            <person name="Labutti K."/>
            <person name="Lindquist E."/>
            <person name="Lipzen A."/>
            <person name="Khouja H.-R."/>
            <person name="Murat C."/>
            <person name="Ohm R."/>
            <person name="Olson A."/>
            <person name="Spatafora J."/>
            <person name="Veneault-Fourrey C."/>
            <person name="Henrissat B."/>
            <person name="Grigoriev I."/>
            <person name="Martin F."/>
            <person name="Perotto S."/>
        </authorList>
    </citation>
    <scope>NUCLEOTIDE SEQUENCE [LARGE SCALE GENOMIC DNA]</scope>
    <source>
        <strain evidence="3 4">UAMH 7357</strain>
    </source>
</reference>
<dbReference type="PANTHER" id="PTHR35910:SF6">
    <property type="entry name" value="2EXR DOMAIN-CONTAINING PROTEIN"/>
    <property type="match status" value="1"/>
</dbReference>
<dbReference type="PANTHER" id="PTHR35910">
    <property type="entry name" value="2EXR DOMAIN-CONTAINING PROTEIN"/>
    <property type="match status" value="1"/>
</dbReference>
<sequence length="403" mass="45477">MSWILRLCGARAPKPSSPKTPTSPSATHPETIELAPVAPTGPTLAKSGENLALVNPELYLQQEKLRMKIRADTQAAVHRFENSSLPVTFIQFPRFAPELRRLIWKHAANEVRLVEFTYVSKEKTIAARFPSRTLVPAILHTSKEAREVGLQFYEKLDFSSSFIGINSTYINWEHDVVTFKAGRALQAFMRHQQYIQELSLEDRGDVMEQLGIDPVHSIITEKCRNLAVFSNDLVDFKMELRPKILFKNLNNFIVIVPSGELGTWMDGNLALAPLTEGTGTFAIDLEIQSLQLLYNQKDDAGWGVFEKEIRIMDVVRERHRLMTAEEKQARHGVQLGKEILADAQVVKGEVFVSPKTKAELEKEAKQRQFDADLILAARHTADPELVNSSGWTKLFFVLSGVSR</sequence>
<dbReference type="InterPro" id="IPR045518">
    <property type="entry name" value="2EXR"/>
</dbReference>
<evidence type="ECO:0000313" key="3">
    <source>
        <dbReference type="EMBL" id="PMD24123.1"/>
    </source>
</evidence>
<proteinExistence type="predicted"/>